<dbReference type="AlphaFoldDB" id="A0AAN6WYB3"/>
<dbReference type="SUPFAM" id="SSF56112">
    <property type="entry name" value="Protein kinase-like (PK-like)"/>
    <property type="match status" value="1"/>
</dbReference>
<keyword evidence="3" id="KW-0067">ATP-binding</keyword>
<dbReference type="PROSITE" id="PS50011">
    <property type="entry name" value="PROTEIN_KINASE_DOM"/>
    <property type="match status" value="1"/>
</dbReference>
<dbReference type="EMBL" id="MU864364">
    <property type="protein sequence ID" value="KAK4190623.1"/>
    <property type="molecule type" value="Genomic_DNA"/>
</dbReference>
<dbReference type="InterPro" id="IPR000719">
    <property type="entry name" value="Prot_kinase_dom"/>
</dbReference>
<evidence type="ECO:0000256" key="1">
    <source>
        <dbReference type="ARBA" id="ARBA00008874"/>
    </source>
</evidence>
<dbReference type="SMART" id="SM00220">
    <property type="entry name" value="S_TKc"/>
    <property type="match status" value="1"/>
</dbReference>
<comment type="similarity">
    <text evidence="1">Belongs to the protein kinase superfamily. STE Ser/Thr protein kinase family. STE20 subfamily.</text>
</comment>
<keyword evidence="7" id="KW-1185">Reference proteome</keyword>
<protein>
    <submittedName>
        <fullName evidence="6">Serine threonine protein kinase</fullName>
    </submittedName>
</protein>
<dbReference type="GO" id="GO:0005524">
    <property type="term" value="F:ATP binding"/>
    <property type="evidence" value="ECO:0007669"/>
    <property type="project" value="UniProtKB-KW"/>
</dbReference>
<dbReference type="GO" id="GO:0004672">
    <property type="term" value="F:protein kinase activity"/>
    <property type="evidence" value="ECO:0007669"/>
    <property type="project" value="InterPro"/>
</dbReference>
<gene>
    <name evidence="6" type="ORF">QBC35DRAFT_489275</name>
</gene>
<keyword evidence="6" id="KW-0808">Transferase</keyword>
<accession>A0AAN6WYB3</accession>
<feature type="domain" description="Protein kinase" evidence="5">
    <location>
        <begin position="244"/>
        <end position="520"/>
    </location>
</feature>
<dbReference type="Pfam" id="PF00069">
    <property type="entry name" value="Pkinase"/>
    <property type="match status" value="1"/>
</dbReference>
<dbReference type="InterPro" id="IPR051931">
    <property type="entry name" value="PAK3-like"/>
</dbReference>
<evidence type="ECO:0000313" key="6">
    <source>
        <dbReference type="EMBL" id="KAK4190623.1"/>
    </source>
</evidence>
<feature type="compositionally biased region" description="Low complexity" evidence="4">
    <location>
        <begin position="1"/>
        <end position="12"/>
    </location>
</feature>
<proteinExistence type="inferred from homology"/>
<dbReference type="InterPro" id="IPR011009">
    <property type="entry name" value="Kinase-like_dom_sf"/>
</dbReference>
<dbReference type="Gene3D" id="3.30.200.20">
    <property type="entry name" value="Phosphorylase Kinase, domain 1"/>
    <property type="match status" value="1"/>
</dbReference>
<comment type="caution">
    <text evidence="6">The sequence shown here is derived from an EMBL/GenBank/DDBJ whole genome shotgun (WGS) entry which is preliminary data.</text>
</comment>
<dbReference type="PANTHER" id="PTHR45832">
    <property type="entry name" value="SERINE/THREONINE-PROTEIN KINASE SAMKA-RELATED-RELATED"/>
    <property type="match status" value="1"/>
</dbReference>
<reference evidence="6" key="1">
    <citation type="journal article" date="2023" name="Mol. Phylogenet. Evol.">
        <title>Genome-scale phylogeny and comparative genomics of the fungal order Sordariales.</title>
        <authorList>
            <person name="Hensen N."/>
            <person name="Bonometti L."/>
            <person name="Westerberg I."/>
            <person name="Brannstrom I.O."/>
            <person name="Guillou S."/>
            <person name="Cros-Aarteil S."/>
            <person name="Calhoun S."/>
            <person name="Haridas S."/>
            <person name="Kuo A."/>
            <person name="Mondo S."/>
            <person name="Pangilinan J."/>
            <person name="Riley R."/>
            <person name="LaButti K."/>
            <person name="Andreopoulos B."/>
            <person name="Lipzen A."/>
            <person name="Chen C."/>
            <person name="Yan M."/>
            <person name="Daum C."/>
            <person name="Ng V."/>
            <person name="Clum A."/>
            <person name="Steindorff A."/>
            <person name="Ohm R.A."/>
            <person name="Martin F."/>
            <person name="Silar P."/>
            <person name="Natvig D.O."/>
            <person name="Lalanne C."/>
            <person name="Gautier V."/>
            <person name="Ament-Velasquez S.L."/>
            <person name="Kruys A."/>
            <person name="Hutchinson M.I."/>
            <person name="Powell A.J."/>
            <person name="Barry K."/>
            <person name="Miller A.N."/>
            <person name="Grigoriev I.V."/>
            <person name="Debuchy R."/>
            <person name="Gladieux P."/>
            <person name="Hiltunen Thoren M."/>
            <person name="Johannesson H."/>
        </authorList>
    </citation>
    <scope>NUCLEOTIDE SEQUENCE</scope>
    <source>
        <strain evidence="6">PSN309</strain>
    </source>
</reference>
<dbReference type="Proteomes" id="UP001302126">
    <property type="component" value="Unassembled WGS sequence"/>
</dbReference>
<evidence type="ECO:0000313" key="7">
    <source>
        <dbReference type="Proteomes" id="UP001302126"/>
    </source>
</evidence>
<keyword evidence="2" id="KW-0547">Nucleotide-binding</keyword>
<evidence type="ECO:0000256" key="4">
    <source>
        <dbReference type="SAM" id="MobiDB-lite"/>
    </source>
</evidence>
<evidence type="ECO:0000256" key="3">
    <source>
        <dbReference type="ARBA" id="ARBA00022840"/>
    </source>
</evidence>
<sequence length="561" mass="62480">MSSTTPSSDSTSKNVRVKNEEDAATAGDMEVKDVRFASFLPDNAAAVHLLETVLVSSPPPSLIGDDDAIAYLISLPSLPSNSDDNHNGLMWRIGAGPSPRLIKKGVVGAKVDFLLCPPGNTLGAKKARESIKSVHAILFFHPESGVLSLRNICSKPILYRNGGVNGEDLIIEGGVKGADSCVLFRERNQLRFGDYDFVLEFNLNPKEYAIFRDQRDEILSVHHARPSRHLALVPSPKHSSCLDVRLHHKLSQGSRGPVFCGVHLHTGKPVAVKMLRCDEETSHRIQHELETAALFSDDSDGLLFPTTSWCEHGESPPCRLDKCEAAEDHEDVFLSTPLAEFDFETMPWGQLKSSDRLSYFYQTLSGLGKIHQRGLVHGRIRPRALLISHDYETPASTQAPRSQLPTKAAVSLSVSSENHGAPDRAGCWVAPEVWTSSAEKPYDEKADVWALAASWLPAYVRIPPNIKVDERTYRTMLKTIEDQYKKRKIKSTFRSLLLRMLAWGPEDRPTVAEALVHEAWAPVHEKRVQQEKQLRQEREDRIQRPEAGVKKVRILSPGVED</sequence>
<feature type="region of interest" description="Disordered" evidence="4">
    <location>
        <begin position="1"/>
        <end position="24"/>
    </location>
</feature>
<keyword evidence="6" id="KW-0418">Kinase</keyword>
<name>A0AAN6WYB3_9PEZI</name>
<evidence type="ECO:0000256" key="2">
    <source>
        <dbReference type="ARBA" id="ARBA00022741"/>
    </source>
</evidence>
<reference evidence="6" key="2">
    <citation type="submission" date="2023-05" db="EMBL/GenBank/DDBJ databases">
        <authorList>
            <consortium name="Lawrence Berkeley National Laboratory"/>
            <person name="Steindorff A."/>
            <person name="Hensen N."/>
            <person name="Bonometti L."/>
            <person name="Westerberg I."/>
            <person name="Brannstrom I.O."/>
            <person name="Guillou S."/>
            <person name="Cros-Aarteil S."/>
            <person name="Calhoun S."/>
            <person name="Haridas S."/>
            <person name="Kuo A."/>
            <person name="Mondo S."/>
            <person name="Pangilinan J."/>
            <person name="Riley R."/>
            <person name="Labutti K."/>
            <person name="Andreopoulos B."/>
            <person name="Lipzen A."/>
            <person name="Chen C."/>
            <person name="Yanf M."/>
            <person name="Daum C."/>
            <person name="Ng V."/>
            <person name="Clum A."/>
            <person name="Ohm R."/>
            <person name="Martin F."/>
            <person name="Silar P."/>
            <person name="Natvig D."/>
            <person name="Lalanne C."/>
            <person name="Gautier V."/>
            <person name="Ament-Velasquez S.L."/>
            <person name="Kruys A."/>
            <person name="Hutchinson M.I."/>
            <person name="Powell A.J."/>
            <person name="Barry K."/>
            <person name="Miller A.N."/>
            <person name="Grigoriev I.V."/>
            <person name="Debuchy R."/>
            <person name="Gladieux P."/>
            <person name="Thoren M.H."/>
            <person name="Johannesson H."/>
        </authorList>
    </citation>
    <scope>NUCLEOTIDE SEQUENCE</scope>
    <source>
        <strain evidence="6">PSN309</strain>
    </source>
</reference>
<evidence type="ECO:0000259" key="5">
    <source>
        <dbReference type="PROSITE" id="PS50011"/>
    </source>
</evidence>
<feature type="region of interest" description="Disordered" evidence="4">
    <location>
        <begin position="527"/>
        <end position="548"/>
    </location>
</feature>
<dbReference type="PANTHER" id="PTHR45832:SF22">
    <property type="entry name" value="SERINE_THREONINE-PROTEIN KINASE SAMKA-RELATED"/>
    <property type="match status" value="1"/>
</dbReference>
<organism evidence="6 7">
    <name type="scientific">Podospora australis</name>
    <dbReference type="NCBI Taxonomy" id="1536484"/>
    <lineage>
        <taxon>Eukaryota</taxon>
        <taxon>Fungi</taxon>
        <taxon>Dikarya</taxon>
        <taxon>Ascomycota</taxon>
        <taxon>Pezizomycotina</taxon>
        <taxon>Sordariomycetes</taxon>
        <taxon>Sordariomycetidae</taxon>
        <taxon>Sordariales</taxon>
        <taxon>Podosporaceae</taxon>
        <taxon>Podospora</taxon>
    </lineage>
</organism>
<dbReference type="Gene3D" id="1.10.510.10">
    <property type="entry name" value="Transferase(Phosphotransferase) domain 1"/>
    <property type="match status" value="1"/>
</dbReference>